<dbReference type="Pfam" id="PF02065">
    <property type="entry name" value="Melibiase"/>
    <property type="match status" value="1"/>
</dbReference>
<dbReference type="EMBL" id="LGUP01000327">
    <property type="protein sequence ID" value="KOG19745.1"/>
    <property type="molecule type" value="Genomic_DNA"/>
</dbReference>
<dbReference type="Pfam" id="PF16875">
    <property type="entry name" value="Glyco_hydro_36N"/>
    <property type="match status" value="1"/>
</dbReference>
<dbReference type="Gene3D" id="3.20.20.70">
    <property type="entry name" value="Aldolase class I"/>
    <property type="match status" value="1"/>
</dbReference>
<keyword evidence="4" id="KW-0326">Glycosidase</keyword>
<gene>
    <name evidence="7" type="ORF">ADK34_24500</name>
</gene>
<feature type="domain" description="Glycosyl hydrolase family 36 C-terminal" evidence="5">
    <location>
        <begin position="616"/>
        <end position="701"/>
    </location>
</feature>
<organism evidence="7 8">
    <name type="scientific">Streptomyces viridochromogenes</name>
    <dbReference type="NCBI Taxonomy" id="1938"/>
    <lineage>
        <taxon>Bacteria</taxon>
        <taxon>Bacillati</taxon>
        <taxon>Actinomycetota</taxon>
        <taxon>Actinomycetes</taxon>
        <taxon>Kitasatosporales</taxon>
        <taxon>Streptomycetaceae</taxon>
        <taxon>Streptomyces</taxon>
    </lineage>
</organism>
<evidence type="ECO:0000313" key="7">
    <source>
        <dbReference type="EMBL" id="KOG19745.1"/>
    </source>
</evidence>
<dbReference type="InterPro" id="IPR031705">
    <property type="entry name" value="Glyco_hydro_36_C"/>
</dbReference>
<dbReference type="EC" id="3.2.1.22" evidence="2"/>
<evidence type="ECO:0000256" key="3">
    <source>
        <dbReference type="ARBA" id="ARBA00022801"/>
    </source>
</evidence>
<reference evidence="7 8" key="1">
    <citation type="submission" date="2015-06" db="EMBL/GenBank/DDBJ databases">
        <authorList>
            <person name="Hoefler B.C."/>
            <person name="Straight P.D."/>
        </authorList>
    </citation>
    <scope>NUCLEOTIDE SEQUENCE [LARGE SCALE GENOMIC DNA]</scope>
    <source>
        <strain evidence="7 8">NRRL 3427</strain>
    </source>
</reference>
<dbReference type="InterPro" id="IPR013780">
    <property type="entry name" value="Glyco_hydro_b"/>
</dbReference>
<dbReference type="Gene3D" id="2.70.98.60">
    <property type="entry name" value="alpha-galactosidase from lactobacil brevis"/>
    <property type="match status" value="1"/>
</dbReference>
<dbReference type="AlphaFoldDB" id="A0A0L8K1D5"/>
<dbReference type="InterPro" id="IPR000111">
    <property type="entry name" value="Glyco_hydro_27/36_CS"/>
</dbReference>
<dbReference type="GO" id="GO:0016052">
    <property type="term" value="P:carbohydrate catabolic process"/>
    <property type="evidence" value="ECO:0007669"/>
    <property type="project" value="InterPro"/>
</dbReference>
<dbReference type="GO" id="GO:0004557">
    <property type="term" value="F:alpha-galactosidase activity"/>
    <property type="evidence" value="ECO:0007669"/>
    <property type="project" value="UniProtKB-EC"/>
</dbReference>
<dbReference type="Proteomes" id="UP000037023">
    <property type="component" value="Unassembled WGS sequence"/>
</dbReference>
<name>A0A0L8K1D5_STRVR</name>
<dbReference type="InterPro" id="IPR013785">
    <property type="entry name" value="Aldolase_TIM"/>
</dbReference>
<dbReference type="InterPro" id="IPR038417">
    <property type="entry name" value="Alpga-gal_N_sf"/>
</dbReference>
<dbReference type="InterPro" id="IPR031704">
    <property type="entry name" value="Glyco_hydro_36_N"/>
</dbReference>
<dbReference type="PATRIC" id="fig|1938.6.peg.5279"/>
<evidence type="ECO:0000256" key="1">
    <source>
        <dbReference type="ARBA" id="ARBA00001255"/>
    </source>
</evidence>
<dbReference type="RefSeq" id="WP_033208133.1">
    <property type="nucleotide sequence ID" value="NZ_LGUP01000327.1"/>
</dbReference>
<evidence type="ECO:0000256" key="4">
    <source>
        <dbReference type="ARBA" id="ARBA00023295"/>
    </source>
</evidence>
<dbReference type="Pfam" id="PF16874">
    <property type="entry name" value="Glyco_hydro_36C"/>
    <property type="match status" value="1"/>
</dbReference>
<dbReference type="InterPro" id="IPR002252">
    <property type="entry name" value="Glyco_hydro_36"/>
</dbReference>
<protein>
    <recommendedName>
        <fullName evidence="2">alpha-galactosidase</fullName>
        <ecNumber evidence="2">3.2.1.22</ecNumber>
    </recommendedName>
</protein>
<dbReference type="InterPro" id="IPR050985">
    <property type="entry name" value="Alpha-glycosidase_related"/>
</dbReference>
<dbReference type="PROSITE" id="PS00512">
    <property type="entry name" value="ALPHA_GALACTOSIDASE"/>
    <property type="match status" value="1"/>
</dbReference>
<dbReference type="InterPro" id="IPR017853">
    <property type="entry name" value="GH"/>
</dbReference>
<evidence type="ECO:0000256" key="2">
    <source>
        <dbReference type="ARBA" id="ARBA00012755"/>
    </source>
</evidence>
<dbReference type="PANTHER" id="PTHR43053:SF3">
    <property type="entry name" value="ALPHA-GALACTOSIDASE C-RELATED"/>
    <property type="match status" value="1"/>
</dbReference>
<dbReference type="FunFam" id="3.20.20.70:FF:000118">
    <property type="entry name" value="Alpha-galactosidase"/>
    <property type="match status" value="1"/>
</dbReference>
<accession>A0A0L8K1D5</accession>
<comment type="caution">
    <text evidence="7">The sequence shown here is derived from an EMBL/GenBank/DDBJ whole genome shotgun (WGS) entry which is preliminary data.</text>
</comment>
<evidence type="ECO:0000259" key="6">
    <source>
        <dbReference type="Pfam" id="PF16875"/>
    </source>
</evidence>
<dbReference type="Gene3D" id="2.60.40.1180">
    <property type="entry name" value="Golgi alpha-mannosidase II"/>
    <property type="match status" value="1"/>
</dbReference>
<dbReference type="PANTHER" id="PTHR43053">
    <property type="entry name" value="GLYCOSIDASE FAMILY 31"/>
    <property type="match status" value="1"/>
</dbReference>
<dbReference type="CDD" id="cd14791">
    <property type="entry name" value="GH36"/>
    <property type="match status" value="1"/>
</dbReference>
<evidence type="ECO:0000259" key="5">
    <source>
        <dbReference type="Pfam" id="PF16874"/>
    </source>
</evidence>
<sequence>MTPHHHQDLAVLAAAGSALVLDASGPHLPAVLHWGADPGELDDPQELLLALTPGWPVASVDQPVPLRLVPHQADGWTGRPGITGHRDGAHPHLRLRLTDPVVCVPTHRGGGHLRIAAADPDAGVTVRTDVEMDAFGVIRIRHTLGNDGPGTFTLDFAACLLPAGDQATEVLDFTGRWANERRPQRGPLHHGLTLRESRRGRTGHDATGLLAVGQPGFGFRHGQVWAVHTGWSGNHLHYAERVPEHGPVLGGGELLGPGEIRLGQGETHRTPWTYFAWSDAGLDGLSDRLHRHLRARPGHPRTPRPVTLNTWEAVYFDHRLDTLTDLAERAAAVGVERFVLDDGWFTGRRDDTAGLGDWTVDTQVWPDGLHPIVDRVRELGMQFGLWVEPEMINPDSDLARAHPDWLLTTPGRPALAARNQQVLDLAHPDAYAHIAARLHALVDEYGIAYLKWDHNRDLLEAVHDGTTGVHAQTAAVYRLLDELRDRHPGLEIESCSSGGARIDYGILERTDRVWASDTNDPLERQAIQRWTGLLVPPELMGCHVGEARAHTTGRVTSLSTRLATALYGHAGIEWDLTRCPDDELAQLTAWVRLHKRLRPLLHTGTTVHADHPDPAAWLHGVVSEDRRHALFTLAQLTASMDSVPSRLRLPGLAPDLTYTVTVRPEFPFTQSHPSTAVPWITNGTIRARGAILADLGLAAPLLDPAQCLVLEVEANDGDT</sequence>
<proteinExistence type="predicted"/>
<feature type="domain" description="Glycosyl hydrolase family 36 N-terminal" evidence="6">
    <location>
        <begin position="28"/>
        <end position="262"/>
    </location>
</feature>
<keyword evidence="3" id="KW-0378">Hydrolase</keyword>
<dbReference type="PRINTS" id="PR00743">
    <property type="entry name" value="GLHYDRLASE36"/>
</dbReference>
<dbReference type="SUPFAM" id="SSF51445">
    <property type="entry name" value="(Trans)glycosidases"/>
    <property type="match status" value="1"/>
</dbReference>
<dbReference type="OrthoDB" id="9758822at2"/>
<comment type="catalytic activity">
    <reaction evidence="1">
        <text>Hydrolysis of terminal, non-reducing alpha-D-galactose residues in alpha-D-galactosides, including galactose oligosaccharides, galactomannans and galactolipids.</text>
        <dbReference type="EC" id="3.2.1.22"/>
    </reaction>
</comment>
<evidence type="ECO:0000313" key="8">
    <source>
        <dbReference type="Proteomes" id="UP000037023"/>
    </source>
</evidence>